<evidence type="ECO:0000259" key="2">
    <source>
        <dbReference type="Pfam" id="PF06054"/>
    </source>
</evidence>
<dbReference type="Pfam" id="PF06054">
    <property type="entry name" value="CoiA_nuc"/>
    <property type="match status" value="1"/>
</dbReference>
<evidence type="ECO:0000259" key="4">
    <source>
        <dbReference type="Pfam" id="PF25166"/>
    </source>
</evidence>
<keyword evidence="1" id="KW-0812">Transmembrane</keyword>
<feature type="domain" description="Competence protein CoiA-like N-terminal" evidence="3">
    <location>
        <begin position="21"/>
        <end position="62"/>
    </location>
</feature>
<dbReference type="PIRSF" id="PIRSF007487">
    <property type="entry name" value="Competence-induced_CoiA_bac"/>
    <property type="match status" value="1"/>
</dbReference>
<dbReference type="Proteomes" id="UP000264541">
    <property type="component" value="Unassembled WGS sequence"/>
</dbReference>
<evidence type="ECO:0000256" key="1">
    <source>
        <dbReference type="SAM" id="Phobius"/>
    </source>
</evidence>
<dbReference type="AlphaFoldDB" id="A0A372LNU8"/>
<protein>
    <recommendedName>
        <fullName evidence="7">Competence protein CoiA</fullName>
    </recommendedName>
</protein>
<evidence type="ECO:0008006" key="7">
    <source>
        <dbReference type="Google" id="ProtNLM"/>
    </source>
</evidence>
<dbReference type="OrthoDB" id="3784230at2"/>
<dbReference type="InterPro" id="IPR021176">
    <property type="entry name" value="Competence-induced_CoiA"/>
</dbReference>
<dbReference type="Pfam" id="PF25166">
    <property type="entry name" value="CoiA_C"/>
    <property type="match status" value="1"/>
</dbReference>
<reference evidence="5 6" key="1">
    <citation type="submission" date="2018-08" db="EMBL/GenBank/DDBJ databases">
        <title>Bacillus chawlae sp. nov., Bacillus glennii sp. nov., and Bacillus saganii sp. nov. Isolated from the Vehicle Assembly Building at Kennedy Space Center where the Viking Spacecraft were Assembled.</title>
        <authorList>
            <person name="Seuylemezian A."/>
            <person name="Vaishampayan P."/>
        </authorList>
    </citation>
    <scope>NUCLEOTIDE SEQUENCE [LARGE SCALE GENOMIC DNA]</scope>
    <source>
        <strain evidence="5 6">V47-23a</strain>
    </source>
</reference>
<accession>A0A372LNU8</accession>
<comment type="caution">
    <text evidence="5">The sequence shown here is derived from an EMBL/GenBank/DDBJ whole genome shotgun (WGS) entry which is preliminary data.</text>
</comment>
<gene>
    <name evidence="5" type="ORF">D0469_13060</name>
</gene>
<sequence>MLTAKDASGSMFTLPITADFEMLHTIRKRKFFCPCCDGDLILKAGSIKIPHFAHKSSIECTAASEPESQYHLLGKRKLFSWLLSRGISAELESYLPGIRQRADILAVIGEVTYAVEFQCSSISQAEFEKRTNSYRRAGISPVWLLSEKSMDSNSRTNFNMNAFQSLFLCGSTAAPFLLTYCPLENLLIIRRNIVAFSPRKWLGESAAFLLDRLPPKMNLKLQTPNWFYEWWRNRESWCASMVNHGSIKNPFLLKLYANGLSVASLPAEIGIPVCGSHMIETAAIQWQFLIYLGALINVPVNGIVTAGVVKKCVSRHIKRGDIRLRSLPLLDEVNAWIPAMDYLKLLDTAGYLEKISGSAWRKRKDFTILETKQEQQEFFRRWHLILKDHWQCGDRNFSDYFPLFR</sequence>
<evidence type="ECO:0000259" key="3">
    <source>
        <dbReference type="Pfam" id="PF25164"/>
    </source>
</evidence>
<name>A0A372LNU8_9BACI</name>
<proteinExistence type="predicted"/>
<keyword evidence="1" id="KW-0472">Membrane</keyword>
<feature type="domain" description="Competence protein CoiA nuclease-like" evidence="2">
    <location>
        <begin position="67"/>
        <end position="213"/>
    </location>
</feature>
<dbReference type="InterPro" id="IPR057252">
    <property type="entry name" value="CoiA_C"/>
</dbReference>
<evidence type="ECO:0000313" key="5">
    <source>
        <dbReference type="EMBL" id="RFU68016.1"/>
    </source>
</evidence>
<dbReference type="InterPro" id="IPR057253">
    <property type="entry name" value="CoiA-like_N"/>
</dbReference>
<organism evidence="5 6">
    <name type="scientific">Peribacillus saganii</name>
    <dbReference type="NCBI Taxonomy" id="2303992"/>
    <lineage>
        <taxon>Bacteria</taxon>
        <taxon>Bacillati</taxon>
        <taxon>Bacillota</taxon>
        <taxon>Bacilli</taxon>
        <taxon>Bacillales</taxon>
        <taxon>Bacillaceae</taxon>
        <taxon>Peribacillus</taxon>
    </lineage>
</organism>
<keyword evidence="1" id="KW-1133">Transmembrane helix</keyword>
<feature type="transmembrane region" description="Helical" evidence="1">
    <location>
        <begin position="288"/>
        <end position="309"/>
    </location>
</feature>
<feature type="domain" description="Competence protein CoiA C-terminal" evidence="4">
    <location>
        <begin position="243"/>
        <end position="373"/>
    </location>
</feature>
<dbReference type="RefSeq" id="WP_117327184.1">
    <property type="nucleotide sequence ID" value="NZ_QVTE01000036.1"/>
</dbReference>
<evidence type="ECO:0000313" key="6">
    <source>
        <dbReference type="Proteomes" id="UP000264541"/>
    </source>
</evidence>
<keyword evidence="6" id="KW-1185">Reference proteome</keyword>
<dbReference type="InterPro" id="IPR010330">
    <property type="entry name" value="CoiA_nuc"/>
</dbReference>
<dbReference type="Pfam" id="PF25164">
    <property type="entry name" value="CoiA_N"/>
    <property type="match status" value="1"/>
</dbReference>
<dbReference type="EMBL" id="QVTE01000036">
    <property type="protein sequence ID" value="RFU68016.1"/>
    <property type="molecule type" value="Genomic_DNA"/>
</dbReference>